<dbReference type="EMBL" id="SHMB01000004">
    <property type="protein sequence ID" value="TAA29031.1"/>
    <property type="molecule type" value="Genomic_DNA"/>
</dbReference>
<feature type="transmembrane region" description="Helical" evidence="1">
    <location>
        <begin position="57"/>
        <end position="78"/>
    </location>
</feature>
<evidence type="ECO:0000313" key="2">
    <source>
        <dbReference type="EMBL" id="TAA29031.1"/>
    </source>
</evidence>
<protein>
    <submittedName>
        <fullName evidence="2">Uncharacterized protein</fullName>
    </submittedName>
</protein>
<evidence type="ECO:0000313" key="3">
    <source>
        <dbReference type="Proteomes" id="UP000291286"/>
    </source>
</evidence>
<organism evidence="2 3">
    <name type="scientific">Pseudoxanthomonas winnipegensis</name>
    <dbReference type="NCBI Taxonomy" id="2480810"/>
    <lineage>
        <taxon>Bacteria</taxon>
        <taxon>Pseudomonadati</taxon>
        <taxon>Pseudomonadota</taxon>
        <taxon>Gammaproteobacteria</taxon>
        <taxon>Lysobacterales</taxon>
        <taxon>Lysobacteraceae</taxon>
        <taxon>Pseudoxanthomonas</taxon>
    </lineage>
</organism>
<evidence type="ECO:0000256" key="1">
    <source>
        <dbReference type="SAM" id="Phobius"/>
    </source>
</evidence>
<gene>
    <name evidence="2" type="ORF">EA661_12125</name>
</gene>
<keyword evidence="1" id="KW-0472">Membrane</keyword>
<keyword evidence="1" id="KW-1133">Transmembrane helix</keyword>
<dbReference type="Proteomes" id="UP000291286">
    <property type="component" value="Unassembled WGS sequence"/>
</dbReference>
<comment type="caution">
    <text evidence="2">The sequence shown here is derived from an EMBL/GenBank/DDBJ whole genome shotgun (WGS) entry which is preliminary data.</text>
</comment>
<dbReference type="AlphaFoldDB" id="A0A4Q8LHQ8"/>
<accession>A0A4Q8LHQ8</accession>
<dbReference type="RefSeq" id="WP_046433511.1">
    <property type="nucleotide sequence ID" value="NZ_SHMB01000004.1"/>
</dbReference>
<keyword evidence="1" id="KW-0812">Transmembrane</keyword>
<name>A0A4Q8LHQ8_9GAMM</name>
<proteinExistence type="predicted"/>
<sequence>MSLLNMALLFVGLLGIAVFYQDLVANPITAGRALVRLYRVSAPVRQGSKAQEASRQWWSIVLVPFYVLVALVLIGVLGGGQ</sequence>
<reference evidence="2 3" key="1">
    <citation type="submission" date="2019-02" db="EMBL/GenBank/DDBJ databases">
        <title>WGS of Pseudoxanthomonas species novum from clinical isolates.</title>
        <authorList>
            <person name="Bernier A.-M."/>
            <person name="Bernard K."/>
            <person name="Vachon A."/>
        </authorList>
    </citation>
    <scope>NUCLEOTIDE SEQUENCE [LARGE SCALE GENOMIC DNA]</scope>
    <source>
        <strain evidence="2 3">NML171202</strain>
    </source>
</reference>